<keyword evidence="1" id="KW-0732">Signal</keyword>
<protein>
    <submittedName>
        <fullName evidence="2">Uncharacterized protein</fullName>
    </submittedName>
</protein>
<evidence type="ECO:0000313" key="2">
    <source>
        <dbReference type="EMBL" id="QTC89296.1"/>
    </source>
</evidence>
<dbReference type="EMBL" id="CP062006">
    <property type="protein sequence ID" value="QTC89296.1"/>
    <property type="molecule type" value="Genomic_DNA"/>
</dbReference>
<dbReference type="Proteomes" id="UP000663942">
    <property type="component" value="Chromosome"/>
</dbReference>
<proteinExistence type="predicted"/>
<sequence length="204" mass="20794">MIRNAVLSSVALLALAGCNAPEAAKSPEQKAPESAAPAAAPDAAAAEVLTAQGYGPLRIGMTQAEVDAAVGPPPANVAEAEPSECRQYHPPRAPEGLLVMTEKGVLTRLTAIKGSTFKTADGVGIGYDGEQLKTNYGAAARFSPHKYVEAPAGYLTTWPGAGHLLGTYVADPAARGLVFEIGQDGKVASIHAGGPSIQYVEGCS</sequence>
<dbReference type="PROSITE" id="PS51257">
    <property type="entry name" value="PROKAR_LIPOPROTEIN"/>
    <property type="match status" value="1"/>
</dbReference>
<name>A0ABX7SSG2_9CAUL</name>
<keyword evidence="3" id="KW-1185">Reference proteome</keyword>
<feature type="chain" id="PRO_5045541115" evidence="1">
    <location>
        <begin position="24"/>
        <end position="204"/>
    </location>
</feature>
<evidence type="ECO:0000256" key="1">
    <source>
        <dbReference type="SAM" id="SignalP"/>
    </source>
</evidence>
<feature type="signal peptide" evidence="1">
    <location>
        <begin position="1"/>
        <end position="23"/>
    </location>
</feature>
<evidence type="ECO:0000313" key="3">
    <source>
        <dbReference type="Proteomes" id="UP000663942"/>
    </source>
</evidence>
<reference evidence="2 3" key="1">
    <citation type="submission" date="2020-09" db="EMBL/GenBank/DDBJ databases">
        <title>Brevundimonas sp. LVF1 isolated from an oligotrophic pond in Goettingen, Germany.</title>
        <authorList>
            <person name="Friedrich I."/>
            <person name="Klassen A."/>
            <person name="Neubauer H."/>
            <person name="Schneider D."/>
            <person name="Hertel R."/>
            <person name="Daniel R."/>
        </authorList>
    </citation>
    <scope>NUCLEOTIDE SEQUENCE [LARGE SCALE GENOMIC DNA]</scope>
    <source>
        <strain evidence="2 3">LVF1</strain>
    </source>
</reference>
<accession>A0ABX7SSG2</accession>
<organism evidence="2 3">
    <name type="scientific">Brevundimonas pondensis</name>
    <dbReference type="NCBI Taxonomy" id="2774189"/>
    <lineage>
        <taxon>Bacteria</taxon>
        <taxon>Pseudomonadati</taxon>
        <taxon>Pseudomonadota</taxon>
        <taxon>Alphaproteobacteria</taxon>
        <taxon>Caulobacterales</taxon>
        <taxon>Caulobacteraceae</taxon>
        <taxon>Brevundimonas</taxon>
    </lineage>
</organism>
<gene>
    <name evidence="2" type="ORF">IFE19_08240</name>
</gene>
<dbReference type="RefSeq" id="WP_207827138.1">
    <property type="nucleotide sequence ID" value="NZ_CP062006.1"/>
</dbReference>